<evidence type="ECO:0000256" key="4">
    <source>
        <dbReference type="ARBA" id="ARBA00023136"/>
    </source>
</evidence>
<comment type="subcellular location">
    <subcellularLocation>
        <location evidence="1">Membrane</location>
    </subcellularLocation>
</comment>
<dbReference type="PANTHER" id="PTHR44755">
    <property type="entry name" value="NATRIURETIC PEPTIDE RECEPTOR 3-RELATED"/>
    <property type="match status" value="1"/>
</dbReference>
<evidence type="ECO:0000256" key="2">
    <source>
        <dbReference type="ARBA" id="ARBA00022692"/>
    </source>
</evidence>
<dbReference type="CDD" id="cd06352">
    <property type="entry name" value="PBP1_NPR_GC-like"/>
    <property type="match status" value="1"/>
</dbReference>
<dbReference type="GO" id="GO:0038023">
    <property type="term" value="F:signaling receptor activity"/>
    <property type="evidence" value="ECO:0007669"/>
    <property type="project" value="TreeGrafter"/>
</dbReference>
<keyword evidence="4 5" id="KW-0472">Membrane</keyword>
<sequence>MNGPGIDMGVEDLRSLYSQTFSVNHTYLNEGHGTNCYEVAIYADELLSEWFYMKRQSADLYGFIAATCAEQLNINRLAAEWNILTMTGYGTDQIIRNKAIAPTWITTSPSSRLMYRTLFANIFTRFNWSSIYVVIDTGNYSSYPYYATLFDEQLMGELRNMQLTLRRIDTRRSVDYLGILHEFQKTSRILVFMGQGQFFRKLLLIAESLLMTNGEYVYIGFKMFKFDGFGLMDWRYGDADDGRAREAFRSALLVSVAPSAQVVPERLAATWRERTQRRFNVTVDNANTSVPWPTVTSTYAAFLMFGQVLNETLANDPAFDFQDGARFARLFWNRTFHFPFSEVRLDEKGERIPPMIIEDLDPETGQLQVVLYQDNMLYNLNNVSGAHIDWGGPAGSGNAVPRNEPRCGYQGYRCTVSVSSVLPAVLAVAFTSITFVGVLIYVKRYLYVVLDARWWLLSEQRLQIPVPLQSPPQALSEPDITDSLNAWHWQPHNQVTHEADNSVPVAEQSNSGPPPHPVLSEKIQINITD</sequence>
<dbReference type="Gene3D" id="3.40.50.2300">
    <property type="match status" value="2"/>
</dbReference>
<keyword evidence="2 5" id="KW-0812">Transmembrane</keyword>
<accession>A0A1W0WG41</accession>
<dbReference type="Proteomes" id="UP000192578">
    <property type="component" value="Unassembled WGS sequence"/>
</dbReference>
<evidence type="ECO:0000259" key="6">
    <source>
        <dbReference type="Pfam" id="PF01094"/>
    </source>
</evidence>
<dbReference type="AlphaFoldDB" id="A0A1W0WG41"/>
<name>A0A1W0WG41_HYPEX</name>
<dbReference type="GO" id="GO:0017046">
    <property type="term" value="F:peptide hormone binding"/>
    <property type="evidence" value="ECO:0007669"/>
    <property type="project" value="TreeGrafter"/>
</dbReference>
<dbReference type="InterPro" id="IPR001828">
    <property type="entry name" value="ANF_lig-bd_rcpt"/>
</dbReference>
<dbReference type="InterPro" id="IPR028082">
    <property type="entry name" value="Peripla_BP_I"/>
</dbReference>
<dbReference type="EMBL" id="MTYJ01000109">
    <property type="protein sequence ID" value="OQV14159.1"/>
    <property type="molecule type" value="Genomic_DNA"/>
</dbReference>
<keyword evidence="8" id="KW-1185">Reference proteome</keyword>
<gene>
    <name evidence="7" type="ORF">BV898_11631</name>
</gene>
<dbReference type="OrthoDB" id="6158579at2759"/>
<dbReference type="PANTHER" id="PTHR44755:SF8">
    <property type="entry name" value="RECEPTOR LIGAND BINDING REGION DOMAIN-CONTAINING PROTEIN"/>
    <property type="match status" value="1"/>
</dbReference>
<evidence type="ECO:0000256" key="5">
    <source>
        <dbReference type="SAM" id="Phobius"/>
    </source>
</evidence>
<evidence type="ECO:0000313" key="8">
    <source>
        <dbReference type="Proteomes" id="UP000192578"/>
    </source>
</evidence>
<evidence type="ECO:0000256" key="3">
    <source>
        <dbReference type="ARBA" id="ARBA00022989"/>
    </source>
</evidence>
<proteinExistence type="predicted"/>
<dbReference type="Pfam" id="PF01094">
    <property type="entry name" value="ANF_receptor"/>
    <property type="match status" value="1"/>
</dbReference>
<feature type="domain" description="Receptor ligand binding region" evidence="6">
    <location>
        <begin position="60"/>
        <end position="361"/>
    </location>
</feature>
<dbReference type="GO" id="GO:0007165">
    <property type="term" value="P:signal transduction"/>
    <property type="evidence" value="ECO:0007669"/>
    <property type="project" value="TreeGrafter"/>
</dbReference>
<protein>
    <recommendedName>
        <fullName evidence="6">Receptor ligand binding region domain-containing protein</fullName>
    </recommendedName>
</protein>
<comment type="caution">
    <text evidence="7">The sequence shown here is derived from an EMBL/GenBank/DDBJ whole genome shotgun (WGS) entry which is preliminary data.</text>
</comment>
<dbReference type="SUPFAM" id="SSF53822">
    <property type="entry name" value="Periplasmic binding protein-like I"/>
    <property type="match status" value="1"/>
</dbReference>
<feature type="transmembrane region" description="Helical" evidence="5">
    <location>
        <begin position="421"/>
        <end position="442"/>
    </location>
</feature>
<dbReference type="InterPro" id="IPR052612">
    <property type="entry name" value="ANP_Clearance_Receptor"/>
</dbReference>
<keyword evidence="3 5" id="KW-1133">Transmembrane helix</keyword>
<evidence type="ECO:0000313" key="7">
    <source>
        <dbReference type="EMBL" id="OQV14159.1"/>
    </source>
</evidence>
<dbReference type="GO" id="GO:0016020">
    <property type="term" value="C:membrane"/>
    <property type="evidence" value="ECO:0007669"/>
    <property type="project" value="UniProtKB-SubCell"/>
</dbReference>
<evidence type="ECO:0000256" key="1">
    <source>
        <dbReference type="ARBA" id="ARBA00004370"/>
    </source>
</evidence>
<reference evidence="8" key="1">
    <citation type="submission" date="2017-01" db="EMBL/GenBank/DDBJ databases">
        <title>Comparative genomics of anhydrobiosis in the tardigrade Hypsibius dujardini.</title>
        <authorList>
            <person name="Yoshida Y."/>
            <person name="Koutsovoulos G."/>
            <person name="Laetsch D."/>
            <person name="Stevens L."/>
            <person name="Kumar S."/>
            <person name="Horikawa D."/>
            <person name="Ishino K."/>
            <person name="Komine S."/>
            <person name="Tomita M."/>
            <person name="Blaxter M."/>
            <person name="Arakawa K."/>
        </authorList>
    </citation>
    <scope>NUCLEOTIDE SEQUENCE [LARGE SCALE GENOMIC DNA]</scope>
    <source>
        <strain evidence="8">Z151</strain>
    </source>
</reference>
<organism evidence="7 8">
    <name type="scientific">Hypsibius exemplaris</name>
    <name type="common">Freshwater tardigrade</name>
    <dbReference type="NCBI Taxonomy" id="2072580"/>
    <lineage>
        <taxon>Eukaryota</taxon>
        <taxon>Metazoa</taxon>
        <taxon>Ecdysozoa</taxon>
        <taxon>Tardigrada</taxon>
        <taxon>Eutardigrada</taxon>
        <taxon>Parachela</taxon>
        <taxon>Hypsibioidea</taxon>
        <taxon>Hypsibiidae</taxon>
        <taxon>Hypsibius</taxon>
    </lineage>
</organism>